<organism evidence="5 6">
    <name type="scientific">Clostridium oryzae</name>
    <dbReference type="NCBI Taxonomy" id="1450648"/>
    <lineage>
        <taxon>Bacteria</taxon>
        <taxon>Bacillati</taxon>
        <taxon>Bacillota</taxon>
        <taxon>Clostridia</taxon>
        <taxon>Eubacteriales</taxon>
        <taxon>Clostridiaceae</taxon>
        <taxon>Clostridium</taxon>
    </lineage>
</organism>
<dbReference type="Gene3D" id="2.30.42.10">
    <property type="match status" value="1"/>
</dbReference>
<dbReference type="Pfam" id="PF13365">
    <property type="entry name" value="Trypsin_2"/>
    <property type="match status" value="1"/>
</dbReference>
<keyword evidence="3" id="KW-1133">Transmembrane helix</keyword>
<dbReference type="PRINTS" id="PR00834">
    <property type="entry name" value="PROTEASES2C"/>
</dbReference>
<dbReference type="InterPro" id="IPR051201">
    <property type="entry name" value="Chloro_Bact_Ser_Proteases"/>
</dbReference>
<dbReference type="SUPFAM" id="SSF50494">
    <property type="entry name" value="Trypsin-like serine proteases"/>
    <property type="match status" value="1"/>
</dbReference>
<evidence type="ECO:0000256" key="3">
    <source>
        <dbReference type="SAM" id="Phobius"/>
    </source>
</evidence>
<reference evidence="5 6" key="1">
    <citation type="submission" date="2017-03" db="EMBL/GenBank/DDBJ databases">
        <title>Genome sequence of Clostridium oryzae DSM 28571.</title>
        <authorList>
            <person name="Poehlein A."/>
            <person name="Daniel R."/>
        </authorList>
    </citation>
    <scope>NUCLEOTIDE SEQUENCE [LARGE SCALE GENOMIC DNA]</scope>
    <source>
        <strain evidence="5 6">DSM 28571</strain>
    </source>
</reference>
<dbReference type="EC" id="3.4.21.107" evidence="5"/>
<comment type="caution">
    <text evidence="5">The sequence shown here is derived from an EMBL/GenBank/DDBJ whole genome shotgun (WGS) entry which is preliminary data.</text>
</comment>
<keyword evidence="3" id="KW-0812">Transmembrane</keyword>
<dbReference type="GO" id="GO:0006508">
    <property type="term" value="P:proteolysis"/>
    <property type="evidence" value="ECO:0007669"/>
    <property type="project" value="UniProtKB-KW"/>
</dbReference>
<evidence type="ECO:0000259" key="4">
    <source>
        <dbReference type="SMART" id="SM00228"/>
    </source>
</evidence>
<feature type="domain" description="PDZ" evidence="4">
    <location>
        <begin position="302"/>
        <end position="402"/>
    </location>
</feature>
<evidence type="ECO:0000313" key="5">
    <source>
        <dbReference type="EMBL" id="OPJ61082.1"/>
    </source>
</evidence>
<proteinExistence type="predicted"/>
<protein>
    <submittedName>
        <fullName evidence="5">Serine protease Do-like HtrB</fullName>
        <ecNumber evidence="5">3.4.21.107</ecNumber>
    </submittedName>
</protein>
<dbReference type="Gene3D" id="2.40.10.120">
    <property type="match status" value="1"/>
</dbReference>
<keyword evidence="1 5" id="KW-0645">Protease</keyword>
<dbReference type="InterPro" id="IPR001478">
    <property type="entry name" value="PDZ"/>
</dbReference>
<dbReference type="InterPro" id="IPR001940">
    <property type="entry name" value="Peptidase_S1C"/>
</dbReference>
<dbReference type="PANTHER" id="PTHR43343:SF3">
    <property type="entry name" value="PROTEASE DO-LIKE 8, CHLOROPLASTIC"/>
    <property type="match status" value="1"/>
</dbReference>
<dbReference type="RefSeq" id="WP_079424877.1">
    <property type="nucleotide sequence ID" value="NZ_MZGV01000025.1"/>
</dbReference>
<feature type="transmembrane region" description="Helical" evidence="3">
    <location>
        <begin position="59"/>
        <end position="82"/>
    </location>
</feature>
<dbReference type="EMBL" id="MZGV01000025">
    <property type="protein sequence ID" value="OPJ61082.1"/>
    <property type="molecule type" value="Genomic_DNA"/>
</dbReference>
<dbReference type="STRING" id="1450648.CLORY_24800"/>
<name>A0A1V4IM31_9CLOT</name>
<dbReference type="InterPro" id="IPR036034">
    <property type="entry name" value="PDZ_sf"/>
</dbReference>
<evidence type="ECO:0000256" key="1">
    <source>
        <dbReference type="ARBA" id="ARBA00022670"/>
    </source>
</evidence>
<dbReference type="OrthoDB" id="9758917at2"/>
<keyword evidence="2 5" id="KW-0378">Hydrolase</keyword>
<dbReference type="AlphaFoldDB" id="A0A1V4IM31"/>
<dbReference type="SUPFAM" id="SSF50156">
    <property type="entry name" value="PDZ domain-like"/>
    <property type="match status" value="1"/>
</dbReference>
<sequence>MEREKNSTFENRIWGEAGNNKLYSTDAISNEQLKNFANAINANGSIYFKKNKTKAKIKFLMKTVIFITMASFSGAITASIIVRNELGSMKPRVNSEYNNYVVGDDSLTSAVGEKTDVTRVAEMVGPAVVGISNSAETFLGQQENKFSGSGIIFDSNGYIVTNYHVIEGSNKIMVKLASDNTKPVEAKLIKFDKSTDLAVIRINKKRLIAAKFGDSSKVRVGDDAIAIGNPLGEAFAGSVTAGIISATNRKIDVTDSSTNEKRTYKMLQTDAAINSGSSGGPLCNSAGEVIGINSLNLKDYAEGMGFAICSNDVKKLISSIGNNTKNFKVDFGTTGGPTNDPNKGIYVLSVSQDSIADKLGIKPTDIIKEVNGKLVTTYEEINSIINKVSCGGTIKCKVWRSGKIVTKSIILKN</sequence>
<dbReference type="PANTHER" id="PTHR43343">
    <property type="entry name" value="PEPTIDASE S12"/>
    <property type="match status" value="1"/>
</dbReference>
<dbReference type="Proteomes" id="UP000190080">
    <property type="component" value="Unassembled WGS sequence"/>
</dbReference>
<evidence type="ECO:0000256" key="2">
    <source>
        <dbReference type="ARBA" id="ARBA00022801"/>
    </source>
</evidence>
<gene>
    <name evidence="5" type="primary">htrB</name>
    <name evidence="5" type="ORF">CLORY_24800</name>
</gene>
<dbReference type="InterPro" id="IPR009003">
    <property type="entry name" value="Peptidase_S1_PA"/>
</dbReference>
<dbReference type="SMART" id="SM00228">
    <property type="entry name" value="PDZ"/>
    <property type="match status" value="1"/>
</dbReference>
<dbReference type="GO" id="GO:0004252">
    <property type="term" value="F:serine-type endopeptidase activity"/>
    <property type="evidence" value="ECO:0007669"/>
    <property type="project" value="InterPro"/>
</dbReference>
<keyword evidence="6" id="KW-1185">Reference proteome</keyword>
<accession>A0A1V4IM31</accession>
<keyword evidence="3" id="KW-0472">Membrane</keyword>
<dbReference type="Pfam" id="PF13180">
    <property type="entry name" value="PDZ_2"/>
    <property type="match status" value="1"/>
</dbReference>
<evidence type="ECO:0000313" key="6">
    <source>
        <dbReference type="Proteomes" id="UP000190080"/>
    </source>
</evidence>